<dbReference type="SUPFAM" id="SSF103088">
    <property type="entry name" value="OmpA-like"/>
    <property type="match status" value="1"/>
</dbReference>
<dbReference type="Gene3D" id="3.30.1330.60">
    <property type="entry name" value="OmpA-like domain"/>
    <property type="match status" value="1"/>
</dbReference>
<evidence type="ECO:0000313" key="3">
    <source>
        <dbReference type="EMBL" id="QDU97166.1"/>
    </source>
</evidence>
<dbReference type="AlphaFoldDB" id="A0A518DZ95"/>
<evidence type="ECO:0000313" key="4">
    <source>
        <dbReference type="Proteomes" id="UP000317648"/>
    </source>
</evidence>
<organism evidence="3 4">
    <name type="scientific">Lignipirellula cremea</name>
    <dbReference type="NCBI Taxonomy" id="2528010"/>
    <lineage>
        <taxon>Bacteria</taxon>
        <taxon>Pseudomonadati</taxon>
        <taxon>Planctomycetota</taxon>
        <taxon>Planctomycetia</taxon>
        <taxon>Pirellulales</taxon>
        <taxon>Pirellulaceae</taxon>
        <taxon>Lignipirellula</taxon>
    </lineage>
</organism>
<feature type="domain" description="OmpA-like" evidence="2">
    <location>
        <begin position="114"/>
        <end position="184"/>
    </location>
</feature>
<evidence type="ECO:0000256" key="1">
    <source>
        <dbReference type="SAM" id="Coils"/>
    </source>
</evidence>
<dbReference type="EMBL" id="CP036433">
    <property type="protein sequence ID" value="QDU97166.1"/>
    <property type="molecule type" value="Genomic_DNA"/>
</dbReference>
<gene>
    <name evidence="3" type="ORF">Pla8534_50110</name>
</gene>
<dbReference type="KEGG" id="lcre:Pla8534_50110"/>
<sequence>MPLRLILLACAVAPFVGCGMFKKDTSGARFQVERQQLINRVNAEMQLKQELELANRELNEKLAEAEKEVARYAMQGGGNPSVQQPQLEQLAAQSPSLTYSRQERLARFQDDIAFAPGQAELDAAGRASLDQLVGLMQQPHAQGSRVVIASEGNDASGQSRVELGAGRAAAVAAYLRQRGLTEENFGGLSITGGPAAPGSGRVALYLAEPNAPVIASQLGTSLFR</sequence>
<dbReference type="RefSeq" id="WP_145055953.1">
    <property type="nucleotide sequence ID" value="NZ_CP036433.1"/>
</dbReference>
<protein>
    <submittedName>
        <fullName evidence="3">OmpA family protein</fullName>
    </submittedName>
</protein>
<dbReference type="Proteomes" id="UP000317648">
    <property type="component" value="Chromosome"/>
</dbReference>
<dbReference type="InterPro" id="IPR006665">
    <property type="entry name" value="OmpA-like"/>
</dbReference>
<name>A0A518DZ95_9BACT</name>
<evidence type="ECO:0000259" key="2">
    <source>
        <dbReference type="Pfam" id="PF00691"/>
    </source>
</evidence>
<feature type="coiled-coil region" evidence="1">
    <location>
        <begin position="34"/>
        <end position="75"/>
    </location>
</feature>
<reference evidence="3 4" key="1">
    <citation type="submission" date="2019-02" db="EMBL/GenBank/DDBJ databases">
        <title>Deep-cultivation of Planctomycetes and their phenomic and genomic characterization uncovers novel biology.</title>
        <authorList>
            <person name="Wiegand S."/>
            <person name="Jogler M."/>
            <person name="Boedeker C."/>
            <person name="Pinto D."/>
            <person name="Vollmers J."/>
            <person name="Rivas-Marin E."/>
            <person name="Kohn T."/>
            <person name="Peeters S.H."/>
            <person name="Heuer A."/>
            <person name="Rast P."/>
            <person name="Oberbeckmann S."/>
            <person name="Bunk B."/>
            <person name="Jeske O."/>
            <person name="Meyerdierks A."/>
            <person name="Storesund J.E."/>
            <person name="Kallscheuer N."/>
            <person name="Luecker S."/>
            <person name="Lage O.M."/>
            <person name="Pohl T."/>
            <person name="Merkel B.J."/>
            <person name="Hornburger P."/>
            <person name="Mueller R.-W."/>
            <person name="Bruemmer F."/>
            <person name="Labrenz M."/>
            <person name="Spormann A.M."/>
            <person name="Op den Camp H."/>
            <person name="Overmann J."/>
            <person name="Amann R."/>
            <person name="Jetten M.S.M."/>
            <person name="Mascher T."/>
            <person name="Medema M.H."/>
            <person name="Devos D.P."/>
            <person name="Kaster A.-K."/>
            <person name="Ovreas L."/>
            <person name="Rohde M."/>
            <person name="Galperin M.Y."/>
            <person name="Jogler C."/>
        </authorList>
    </citation>
    <scope>NUCLEOTIDE SEQUENCE [LARGE SCALE GENOMIC DNA]</scope>
    <source>
        <strain evidence="3 4">Pla85_3_4</strain>
    </source>
</reference>
<accession>A0A518DZ95</accession>
<keyword evidence="4" id="KW-1185">Reference proteome</keyword>
<dbReference type="Pfam" id="PF00691">
    <property type="entry name" value="OmpA"/>
    <property type="match status" value="1"/>
</dbReference>
<proteinExistence type="predicted"/>
<keyword evidence="1" id="KW-0175">Coiled coil</keyword>
<dbReference type="InterPro" id="IPR036737">
    <property type="entry name" value="OmpA-like_sf"/>
</dbReference>